<keyword evidence="2" id="KW-0812">Transmembrane</keyword>
<keyword evidence="3" id="KW-0732">Signal</keyword>
<keyword evidence="2" id="KW-0472">Membrane</keyword>
<dbReference type="EMBL" id="GFPF01003323">
    <property type="protein sequence ID" value="MAA14469.1"/>
    <property type="molecule type" value="Transcribed_RNA"/>
</dbReference>
<organism evidence="4">
    <name type="scientific">Rhipicephalus zambeziensis</name>
    <dbReference type="NCBI Taxonomy" id="60191"/>
    <lineage>
        <taxon>Eukaryota</taxon>
        <taxon>Metazoa</taxon>
        <taxon>Ecdysozoa</taxon>
        <taxon>Arthropoda</taxon>
        <taxon>Chelicerata</taxon>
        <taxon>Arachnida</taxon>
        <taxon>Acari</taxon>
        <taxon>Parasitiformes</taxon>
        <taxon>Ixodida</taxon>
        <taxon>Ixodoidea</taxon>
        <taxon>Ixodidae</taxon>
        <taxon>Rhipicephalinae</taxon>
        <taxon>Rhipicephalus</taxon>
        <taxon>Rhipicephalus</taxon>
    </lineage>
</organism>
<evidence type="ECO:0000256" key="3">
    <source>
        <dbReference type="SAM" id="SignalP"/>
    </source>
</evidence>
<feature type="region of interest" description="Disordered" evidence="1">
    <location>
        <begin position="172"/>
        <end position="196"/>
    </location>
</feature>
<name>A0A224YFF1_9ACAR</name>
<accession>A0A224YFF1</accession>
<keyword evidence="2" id="KW-1133">Transmembrane helix</keyword>
<reference evidence="4" key="1">
    <citation type="journal article" date="2017" name="Parasit. Vectors">
        <title>Sialotranscriptomics of Rhipicephalus zambeziensis reveals intricate expression profiles of secretory proteins and suggests tight temporal transcriptional regulation during blood-feeding.</title>
        <authorList>
            <person name="de Castro M.H."/>
            <person name="de Klerk D."/>
            <person name="Pienaar R."/>
            <person name="Rees D.J.G."/>
            <person name="Mans B.J."/>
        </authorList>
    </citation>
    <scope>NUCLEOTIDE SEQUENCE</scope>
    <source>
        <tissue evidence="4">Salivary glands</tissue>
    </source>
</reference>
<dbReference type="AlphaFoldDB" id="A0A224YFF1"/>
<sequence length="202" mass="22062">MDPFIKSVVKCVSFSFLLNVACAFDDEFEKRWQQIHQEHVAHMEHLKGTSLGIPIEVTIGFSVMVVLMLTCFFIACFCHRRHPEMFRGRPQALLVPVQPPVMSGASTQPTVGVFTPFLGASPTAAPPVYTVVSGANPAPVMYPQQTYLASTTALPPQGSAYGSINIEPPVQPSATLLPSQPAPRSRHTQTKDISTVPLCQDW</sequence>
<feature type="chain" id="PRO_5012827242" evidence="3">
    <location>
        <begin position="24"/>
        <end position="202"/>
    </location>
</feature>
<proteinExistence type="predicted"/>
<evidence type="ECO:0000256" key="1">
    <source>
        <dbReference type="SAM" id="MobiDB-lite"/>
    </source>
</evidence>
<evidence type="ECO:0000256" key="2">
    <source>
        <dbReference type="SAM" id="Phobius"/>
    </source>
</evidence>
<feature type="transmembrane region" description="Helical" evidence="2">
    <location>
        <begin position="59"/>
        <end position="79"/>
    </location>
</feature>
<protein>
    <submittedName>
        <fullName evidence="4">Uncharacterized protein</fullName>
    </submittedName>
</protein>
<evidence type="ECO:0000313" key="4">
    <source>
        <dbReference type="EMBL" id="MAA14469.1"/>
    </source>
</evidence>
<feature type="signal peptide" evidence="3">
    <location>
        <begin position="1"/>
        <end position="23"/>
    </location>
</feature>